<sequence length="88" mass="10375">MGFQCFSFFLTSPQIKFFNKKRVTKQTAEKKRTGNIQFILVNHQQQQQTKQQNSKQSILPYQISNTAATATTVKKKKFRLYIHYITLD</sequence>
<dbReference type="KEGG" id="dfa:DFA_09756"/>
<evidence type="ECO:0000313" key="2">
    <source>
        <dbReference type="Proteomes" id="UP000007797"/>
    </source>
</evidence>
<proteinExistence type="predicted"/>
<dbReference type="AlphaFoldDB" id="F4Q8I4"/>
<dbReference type="EMBL" id="GL883025">
    <property type="protein sequence ID" value="EGG16084.1"/>
    <property type="molecule type" value="Genomic_DNA"/>
</dbReference>
<dbReference type="Proteomes" id="UP000007797">
    <property type="component" value="Unassembled WGS sequence"/>
</dbReference>
<reference evidence="2" key="1">
    <citation type="journal article" date="2011" name="Genome Res.">
        <title>Phylogeny-wide analysis of social amoeba genomes highlights ancient origins for complex intercellular communication.</title>
        <authorList>
            <person name="Heidel A.J."/>
            <person name="Lawal H.M."/>
            <person name="Felder M."/>
            <person name="Schilde C."/>
            <person name="Helps N.R."/>
            <person name="Tunggal B."/>
            <person name="Rivero F."/>
            <person name="John U."/>
            <person name="Schleicher M."/>
            <person name="Eichinger L."/>
            <person name="Platzer M."/>
            <person name="Noegel A.A."/>
            <person name="Schaap P."/>
            <person name="Gloeckner G."/>
        </authorList>
    </citation>
    <scope>NUCLEOTIDE SEQUENCE [LARGE SCALE GENOMIC DNA]</scope>
    <source>
        <strain evidence="2">SH3</strain>
    </source>
</reference>
<organism evidence="1 2">
    <name type="scientific">Cavenderia fasciculata</name>
    <name type="common">Slime mold</name>
    <name type="synonym">Dictyostelium fasciculatum</name>
    <dbReference type="NCBI Taxonomy" id="261658"/>
    <lineage>
        <taxon>Eukaryota</taxon>
        <taxon>Amoebozoa</taxon>
        <taxon>Evosea</taxon>
        <taxon>Eumycetozoa</taxon>
        <taxon>Dictyostelia</taxon>
        <taxon>Acytosteliales</taxon>
        <taxon>Cavenderiaceae</taxon>
        <taxon>Cavenderia</taxon>
    </lineage>
</organism>
<accession>F4Q8I4</accession>
<gene>
    <name evidence="1" type="ORF">DFA_09756</name>
</gene>
<protein>
    <submittedName>
        <fullName evidence="1">Uncharacterized protein</fullName>
    </submittedName>
</protein>
<name>F4Q8I4_CACFS</name>
<evidence type="ECO:0000313" key="1">
    <source>
        <dbReference type="EMBL" id="EGG16084.1"/>
    </source>
</evidence>
<dbReference type="RefSeq" id="XP_004352409.1">
    <property type="nucleotide sequence ID" value="XM_004352357.1"/>
</dbReference>
<dbReference type="GeneID" id="14868101"/>
<keyword evidence="2" id="KW-1185">Reference proteome</keyword>